<evidence type="ECO:0000256" key="3">
    <source>
        <dbReference type="ARBA" id="ARBA00022676"/>
    </source>
</evidence>
<evidence type="ECO:0000256" key="1">
    <source>
        <dbReference type="ARBA" id="ARBA00005664"/>
    </source>
</evidence>
<evidence type="ECO:0000313" key="8">
    <source>
        <dbReference type="Proteomes" id="UP000250140"/>
    </source>
</evidence>
<dbReference type="GO" id="GO:0000139">
    <property type="term" value="C:Golgi membrane"/>
    <property type="evidence" value="ECO:0007669"/>
    <property type="project" value="TreeGrafter"/>
</dbReference>
<evidence type="ECO:0000256" key="2">
    <source>
        <dbReference type="ARBA" id="ARBA00007033"/>
    </source>
</evidence>
<comment type="similarity">
    <text evidence="2">Belongs to the glycosyltransferase 77 family.</text>
</comment>
<name>A0A8E2JQE9_9PEZI</name>
<dbReference type="InterPro" id="IPR029044">
    <property type="entry name" value="Nucleotide-diphossugar_trans"/>
</dbReference>
<proteinExistence type="inferred from homology"/>
<reference evidence="7 8" key="1">
    <citation type="journal article" date="2016" name="Nat. Commun.">
        <title>Ectomycorrhizal ecology is imprinted in the genome of the dominant symbiotic fungus Cenococcum geophilum.</title>
        <authorList>
            <consortium name="DOE Joint Genome Institute"/>
            <person name="Peter M."/>
            <person name="Kohler A."/>
            <person name="Ohm R.A."/>
            <person name="Kuo A."/>
            <person name="Krutzmann J."/>
            <person name="Morin E."/>
            <person name="Arend M."/>
            <person name="Barry K.W."/>
            <person name="Binder M."/>
            <person name="Choi C."/>
            <person name="Clum A."/>
            <person name="Copeland A."/>
            <person name="Grisel N."/>
            <person name="Haridas S."/>
            <person name="Kipfer T."/>
            <person name="LaButti K."/>
            <person name="Lindquist E."/>
            <person name="Lipzen A."/>
            <person name="Maire R."/>
            <person name="Meier B."/>
            <person name="Mihaltcheva S."/>
            <person name="Molinier V."/>
            <person name="Murat C."/>
            <person name="Poggeler S."/>
            <person name="Quandt C.A."/>
            <person name="Sperisen C."/>
            <person name="Tritt A."/>
            <person name="Tisserant E."/>
            <person name="Crous P.W."/>
            <person name="Henrissat B."/>
            <person name="Nehls U."/>
            <person name="Egli S."/>
            <person name="Spatafora J.W."/>
            <person name="Grigoriev I.V."/>
            <person name="Martin F.M."/>
        </authorList>
    </citation>
    <scope>NUCLEOTIDE SEQUENCE [LARGE SCALE GENOMIC DNA]</scope>
    <source>
        <strain evidence="7 8">CBS 207.34</strain>
    </source>
</reference>
<accession>A0A8E2JQE9</accession>
<keyword evidence="5" id="KW-0472">Membrane</keyword>
<dbReference type="PANTHER" id="PTHR31306:SF3">
    <property type="entry name" value="NUCLEOTIDE-DIPHOSPHO-SUGAR TRANSFERASE DOMAIN-CONTAINING PROTEIN"/>
    <property type="match status" value="1"/>
</dbReference>
<dbReference type="GO" id="GO:0006487">
    <property type="term" value="P:protein N-linked glycosylation"/>
    <property type="evidence" value="ECO:0007669"/>
    <property type="project" value="TreeGrafter"/>
</dbReference>
<protein>
    <recommendedName>
        <fullName evidence="6">Nucleotide-diphospho-sugar transferase domain-containing protein</fullName>
    </recommendedName>
</protein>
<evidence type="ECO:0000256" key="5">
    <source>
        <dbReference type="SAM" id="Phobius"/>
    </source>
</evidence>
<dbReference type="PANTHER" id="PTHR31306">
    <property type="entry name" value="ALPHA-1,6-MANNOSYLTRANSFERASE MNN11-RELATED"/>
    <property type="match status" value="1"/>
</dbReference>
<feature type="transmembrane region" description="Helical" evidence="5">
    <location>
        <begin position="12"/>
        <end position="32"/>
    </location>
</feature>
<keyword evidence="5" id="KW-0812">Transmembrane</keyword>
<keyword evidence="5" id="KW-1133">Transmembrane helix</keyword>
<dbReference type="Proteomes" id="UP000250140">
    <property type="component" value="Unassembled WGS sequence"/>
</dbReference>
<dbReference type="AlphaFoldDB" id="A0A8E2JQE9"/>
<keyword evidence="4" id="KW-0808">Transferase</keyword>
<organism evidence="7 8">
    <name type="scientific">Glonium stellatum</name>
    <dbReference type="NCBI Taxonomy" id="574774"/>
    <lineage>
        <taxon>Eukaryota</taxon>
        <taxon>Fungi</taxon>
        <taxon>Dikarya</taxon>
        <taxon>Ascomycota</taxon>
        <taxon>Pezizomycotina</taxon>
        <taxon>Dothideomycetes</taxon>
        <taxon>Pleosporomycetidae</taxon>
        <taxon>Gloniales</taxon>
        <taxon>Gloniaceae</taxon>
        <taxon>Glonium</taxon>
    </lineage>
</organism>
<comment type="similarity">
    <text evidence="1">Belongs to the glycosyltransferase 34 family.</text>
</comment>
<dbReference type="InterPro" id="IPR008630">
    <property type="entry name" value="Glyco_trans_34"/>
</dbReference>
<sequence length="360" mass="41773">MVSLRGARSAPWMTSFLTVSVTLILLVLFFAYQSLSRVPMLPGSHFEEYATHDAPISIQEILRLLYAPLKFSPTTPAFTDDDGKVYRLPANRIYETKLGKEVCILDLETRPLDKKNQLMHGGDYSWKDLDYLSGGVLNHYTYAMIHGYDYKFIRAAPFKDRHNTWIKPSSIANVLKQYKFVIFLDADAAFHQMHIPIEWMLNYWQITPDISLAMALDPAGPPGINDDRFNRTLGNTGFIIAQQSDRTQEILRAWHECPENVRYDNCSQWKKPLFHEQSAFGEFVRYDYEDYLKEIPCTEANGYPGTLCKGVFVRHYWYGKQRVANDFSNSTMQAITAPLQKMFMDRRKQIMQEQTKNEII</sequence>
<dbReference type="InterPro" id="IPR005069">
    <property type="entry name" value="Nucl-diP-sugar_transferase"/>
</dbReference>
<gene>
    <name evidence="7" type="ORF">AOQ84DRAFT_298606</name>
</gene>
<keyword evidence="8" id="KW-1185">Reference proteome</keyword>
<evidence type="ECO:0000259" key="6">
    <source>
        <dbReference type="Pfam" id="PF03407"/>
    </source>
</evidence>
<feature type="domain" description="Nucleotide-diphospho-sugar transferase" evidence="6">
    <location>
        <begin position="164"/>
        <end position="290"/>
    </location>
</feature>
<dbReference type="GO" id="GO:0016757">
    <property type="term" value="F:glycosyltransferase activity"/>
    <property type="evidence" value="ECO:0007669"/>
    <property type="project" value="UniProtKB-KW"/>
</dbReference>
<dbReference type="OrthoDB" id="3763672at2759"/>
<dbReference type="EMBL" id="KV750251">
    <property type="protein sequence ID" value="OCL05597.1"/>
    <property type="molecule type" value="Genomic_DNA"/>
</dbReference>
<keyword evidence="3" id="KW-0328">Glycosyltransferase</keyword>
<dbReference type="Gene3D" id="3.90.550.10">
    <property type="entry name" value="Spore Coat Polysaccharide Biosynthesis Protein SpsA, Chain A"/>
    <property type="match status" value="1"/>
</dbReference>
<evidence type="ECO:0000313" key="7">
    <source>
        <dbReference type="EMBL" id="OCL05597.1"/>
    </source>
</evidence>
<dbReference type="Pfam" id="PF03407">
    <property type="entry name" value="Nucleotid_trans"/>
    <property type="match status" value="1"/>
</dbReference>
<evidence type="ECO:0000256" key="4">
    <source>
        <dbReference type="ARBA" id="ARBA00022679"/>
    </source>
</evidence>